<dbReference type="SUPFAM" id="SSF48726">
    <property type="entry name" value="Immunoglobulin"/>
    <property type="match status" value="2"/>
</dbReference>
<dbReference type="CDD" id="cd07699">
    <property type="entry name" value="IgC1_L"/>
    <property type="match status" value="1"/>
</dbReference>
<feature type="domain" description="Ig-like" evidence="2">
    <location>
        <begin position="145"/>
        <end position="240"/>
    </location>
</feature>
<evidence type="ECO:0000313" key="3">
    <source>
        <dbReference type="Ensembl" id="ENSSOCP00000010918.1"/>
    </source>
</evidence>
<dbReference type="InterPro" id="IPR050150">
    <property type="entry name" value="IgV_Light_Chain"/>
</dbReference>
<dbReference type="InterPro" id="IPR007110">
    <property type="entry name" value="Ig-like_dom"/>
</dbReference>
<dbReference type="FunFam" id="2.60.40.10:FF:000283">
    <property type="entry name" value="Immunoglobulin kappa constant"/>
    <property type="match status" value="1"/>
</dbReference>
<dbReference type="Gene3D" id="2.60.40.10">
    <property type="entry name" value="Immunoglobulins"/>
    <property type="match status" value="2"/>
</dbReference>
<dbReference type="Proteomes" id="UP000694551">
    <property type="component" value="Unplaced"/>
</dbReference>
<dbReference type="AlphaFoldDB" id="A0A8D0F7G5"/>
<dbReference type="InterPro" id="IPR003597">
    <property type="entry name" value="Ig_C1-set"/>
</dbReference>
<evidence type="ECO:0000259" key="2">
    <source>
        <dbReference type="PROSITE" id="PS50835"/>
    </source>
</evidence>
<accession>A0A8D0F7G5</accession>
<dbReference type="InterPro" id="IPR036179">
    <property type="entry name" value="Ig-like_dom_sf"/>
</dbReference>
<keyword evidence="4" id="KW-1185">Reference proteome</keyword>
<dbReference type="InterPro" id="IPR013106">
    <property type="entry name" value="Ig_V-set"/>
</dbReference>
<dbReference type="SMART" id="SM00407">
    <property type="entry name" value="IGc1"/>
    <property type="match status" value="1"/>
</dbReference>
<proteinExistence type="predicted"/>
<dbReference type="SMART" id="SM00409">
    <property type="entry name" value="IG"/>
    <property type="match status" value="1"/>
</dbReference>
<protein>
    <recommendedName>
        <fullName evidence="2">Ig-like domain-containing protein</fullName>
    </recommendedName>
</protein>
<dbReference type="Ensembl" id="ENSSOCT00000011206.1">
    <property type="protein sequence ID" value="ENSSOCP00000010918.1"/>
    <property type="gene ID" value="ENSSOCG00000007784.1"/>
</dbReference>
<keyword evidence="1" id="KW-1015">Disulfide bond</keyword>
<evidence type="ECO:0000313" key="4">
    <source>
        <dbReference type="Proteomes" id="UP000694551"/>
    </source>
</evidence>
<dbReference type="PROSITE" id="PS50835">
    <property type="entry name" value="IG_LIKE"/>
    <property type="match status" value="1"/>
</dbReference>
<evidence type="ECO:0000256" key="1">
    <source>
        <dbReference type="ARBA" id="ARBA00023157"/>
    </source>
</evidence>
<dbReference type="PANTHER" id="PTHR23267">
    <property type="entry name" value="IMMUNOGLOBULIN LIGHT CHAIN"/>
    <property type="match status" value="1"/>
</dbReference>
<dbReference type="InterPro" id="IPR003599">
    <property type="entry name" value="Ig_sub"/>
</dbReference>
<name>A0A8D0F7G5_STROC</name>
<reference evidence="3" key="2">
    <citation type="submission" date="2025-09" db="UniProtKB">
        <authorList>
            <consortium name="Ensembl"/>
        </authorList>
    </citation>
    <scope>IDENTIFICATION</scope>
</reference>
<dbReference type="Pfam" id="PF07654">
    <property type="entry name" value="C1-set"/>
    <property type="match status" value="1"/>
</dbReference>
<organism evidence="3 4">
    <name type="scientific">Strix occidentalis caurina</name>
    <name type="common">northern spotted owl</name>
    <dbReference type="NCBI Taxonomy" id="311401"/>
    <lineage>
        <taxon>Eukaryota</taxon>
        <taxon>Metazoa</taxon>
        <taxon>Chordata</taxon>
        <taxon>Craniata</taxon>
        <taxon>Vertebrata</taxon>
        <taxon>Euteleostomi</taxon>
        <taxon>Archelosauria</taxon>
        <taxon>Archosauria</taxon>
        <taxon>Dinosauria</taxon>
        <taxon>Saurischia</taxon>
        <taxon>Theropoda</taxon>
        <taxon>Coelurosauria</taxon>
        <taxon>Aves</taxon>
        <taxon>Neognathae</taxon>
        <taxon>Neoaves</taxon>
        <taxon>Telluraves</taxon>
        <taxon>Strigiformes</taxon>
        <taxon>Strigidae</taxon>
        <taxon>Strix</taxon>
    </lineage>
</organism>
<dbReference type="Pfam" id="PF07686">
    <property type="entry name" value="V-set"/>
    <property type="match status" value="1"/>
</dbReference>
<sequence>MSQVTRPDSLHRSSFPCLWGAVLLGHWLTSIFSPLSSPSPGSLVQAALTQPPSVSANPGQTVQITCSRISGSYAGWYQQKVPGSRPSGIPSRFSGSLSASTATLTITGVQAEDEPVYYSGTMCHCVYFFGSGTQLNILSQSKAAPTVTVFPPSKEEMSSQGKATVVCLAGDFYPGAAKMDWSAEGCTLNNDIQTSQPQRQTNNKYMASSYMMLSASEWNKCKTITCKVTHEVSNVVKTLNKSECF</sequence>
<dbReference type="InterPro" id="IPR013783">
    <property type="entry name" value="Ig-like_fold"/>
</dbReference>
<reference evidence="3" key="1">
    <citation type="submission" date="2025-08" db="UniProtKB">
        <authorList>
            <consortium name="Ensembl"/>
        </authorList>
    </citation>
    <scope>IDENTIFICATION</scope>
</reference>